<evidence type="ECO:0000313" key="2">
    <source>
        <dbReference type="EMBL" id="OJJ55177.1"/>
    </source>
</evidence>
<reference evidence="3" key="1">
    <citation type="journal article" date="2017" name="Genome Biol.">
        <title>Comparative genomics reveals high biological diversity and specific adaptations in the industrially and medically important fungal genus Aspergillus.</title>
        <authorList>
            <person name="de Vries R.P."/>
            <person name="Riley R."/>
            <person name="Wiebenga A."/>
            <person name="Aguilar-Osorio G."/>
            <person name="Amillis S."/>
            <person name="Uchima C.A."/>
            <person name="Anderluh G."/>
            <person name="Asadollahi M."/>
            <person name="Askin M."/>
            <person name="Barry K."/>
            <person name="Battaglia E."/>
            <person name="Bayram O."/>
            <person name="Benocci T."/>
            <person name="Braus-Stromeyer S.A."/>
            <person name="Caldana C."/>
            <person name="Canovas D."/>
            <person name="Cerqueira G.C."/>
            <person name="Chen F."/>
            <person name="Chen W."/>
            <person name="Choi C."/>
            <person name="Clum A."/>
            <person name="Dos Santos R.A."/>
            <person name="Damasio A.R."/>
            <person name="Diallinas G."/>
            <person name="Emri T."/>
            <person name="Fekete E."/>
            <person name="Flipphi M."/>
            <person name="Freyberg S."/>
            <person name="Gallo A."/>
            <person name="Gournas C."/>
            <person name="Habgood R."/>
            <person name="Hainaut M."/>
            <person name="Harispe M.L."/>
            <person name="Henrissat B."/>
            <person name="Hilden K.S."/>
            <person name="Hope R."/>
            <person name="Hossain A."/>
            <person name="Karabika E."/>
            <person name="Karaffa L."/>
            <person name="Karanyi Z."/>
            <person name="Krasevec N."/>
            <person name="Kuo A."/>
            <person name="Kusch H."/>
            <person name="LaButti K."/>
            <person name="Lagendijk E.L."/>
            <person name="Lapidus A."/>
            <person name="Levasseur A."/>
            <person name="Lindquist E."/>
            <person name="Lipzen A."/>
            <person name="Logrieco A.F."/>
            <person name="MacCabe A."/>
            <person name="Maekelae M.R."/>
            <person name="Malavazi I."/>
            <person name="Melin P."/>
            <person name="Meyer V."/>
            <person name="Mielnichuk N."/>
            <person name="Miskei M."/>
            <person name="Molnar A.P."/>
            <person name="Mule G."/>
            <person name="Ngan C.Y."/>
            <person name="Orejas M."/>
            <person name="Orosz E."/>
            <person name="Ouedraogo J.P."/>
            <person name="Overkamp K.M."/>
            <person name="Park H.-S."/>
            <person name="Perrone G."/>
            <person name="Piumi F."/>
            <person name="Punt P.J."/>
            <person name="Ram A.F."/>
            <person name="Ramon A."/>
            <person name="Rauscher S."/>
            <person name="Record E."/>
            <person name="Riano-Pachon D.M."/>
            <person name="Robert V."/>
            <person name="Roehrig J."/>
            <person name="Ruller R."/>
            <person name="Salamov A."/>
            <person name="Salih N.S."/>
            <person name="Samson R.A."/>
            <person name="Sandor E."/>
            <person name="Sanguinetti M."/>
            <person name="Schuetze T."/>
            <person name="Sepcic K."/>
            <person name="Shelest E."/>
            <person name="Sherlock G."/>
            <person name="Sophianopoulou V."/>
            <person name="Squina F.M."/>
            <person name="Sun H."/>
            <person name="Susca A."/>
            <person name="Todd R.B."/>
            <person name="Tsang A."/>
            <person name="Unkles S.E."/>
            <person name="van de Wiele N."/>
            <person name="van Rossen-Uffink D."/>
            <person name="Oliveira J.V."/>
            <person name="Vesth T.C."/>
            <person name="Visser J."/>
            <person name="Yu J.-H."/>
            <person name="Zhou M."/>
            <person name="Andersen M.R."/>
            <person name="Archer D.B."/>
            <person name="Baker S.E."/>
            <person name="Benoit I."/>
            <person name="Brakhage A.A."/>
            <person name="Braus G.H."/>
            <person name="Fischer R."/>
            <person name="Frisvad J.C."/>
            <person name="Goldman G.H."/>
            <person name="Houbraken J."/>
            <person name="Oakley B."/>
            <person name="Pocsi I."/>
            <person name="Scazzocchio C."/>
            <person name="Seiboth B."/>
            <person name="vanKuyk P.A."/>
            <person name="Wortman J."/>
            <person name="Dyer P.S."/>
            <person name="Grigoriev I.V."/>
        </authorList>
    </citation>
    <scope>NUCLEOTIDE SEQUENCE [LARGE SCALE GENOMIC DNA]</scope>
    <source>
        <strain evidence="3">CBS 593.65</strain>
    </source>
</reference>
<organism evidence="2 3">
    <name type="scientific">Aspergillus sydowii CBS 593.65</name>
    <dbReference type="NCBI Taxonomy" id="1036612"/>
    <lineage>
        <taxon>Eukaryota</taxon>
        <taxon>Fungi</taxon>
        <taxon>Dikarya</taxon>
        <taxon>Ascomycota</taxon>
        <taxon>Pezizomycotina</taxon>
        <taxon>Eurotiomycetes</taxon>
        <taxon>Eurotiomycetidae</taxon>
        <taxon>Eurotiales</taxon>
        <taxon>Aspergillaceae</taxon>
        <taxon>Aspergillus</taxon>
        <taxon>Aspergillus subgen. Nidulantes</taxon>
    </lineage>
</organism>
<name>A0A1L9T6Z0_9EURO</name>
<accession>A0A1L9T6Z0</accession>
<dbReference type="RefSeq" id="XP_040698983.1">
    <property type="nucleotide sequence ID" value="XM_040852796.1"/>
</dbReference>
<evidence type="ECO:0000313" key="3">
    <source>
        <dbReference type="Proteomes" id="UP000184356"/>
    </source>
</evidence>
<sequence>MHASSLLNVLLFSLVGLAMAVPIPDSEGTSADRVYSIEDVDLKAIGDTY</sequence>
<dbReference type="GeneID" id="63768869"/>
<proteinExistence type="predicted"/>
<keyword evidence="1" id="KW-0732">Signal</keyword>
<evidence type="ECO:0000256" key="1">
    <source>
        <dbReference type="SAM" id="SignalP"/>
    </source>
</evidence>
<gene>
    <name evidence="2" type="ORF">ASPSYDRAFT_93189</name>
</gene>
<keyword evidence="3" id="KW-1185">Reference proteome</keyword>
<dbReference type="OrthoDB" id="4525357at2759"/>
<dbReference type="VEuPathDB" id="FungiDB:ASPSYDRAFT_93189"/>
<feature type="chain" id="PRO_5012883078" evidence="1">
    <location>
        <begin position="21"/>
        <end position="49"/>
    </location>
</feature>
<dbReference type="Proteomes" id="UP000184356">
    <property type="component" value="Unassembled WGS sequence"/>
</dbReference>
<feature type="signal peptide" evidence="1">
    <location>
        <begin position="1"/>
        <end position="20"/>
    </location>
</feature>
<protein>
    <submittedName>
        <fullName evidence="2">Uncharacterized protein</fullName>
    </submittedName>
</protein>
<dbReference type="EMBL" id="KV878593">
    <property type="protein sequence ID" value="OJJ55177.1"/>
    <property type="molecule type" value="Genomic_DNA"/>
</dbReference>
<dbReference type="AlphaFoldDB" id="A0A1L9T6Z0"/>